<evidence type="ECO:0000313" key="4">
    <source>
        <dbReference type="Proteomes" id="UP001303046"/>
    </source>
</evidence>
<organism evidence="3 4">
    <name type="scientific">Necator americanus</name>
    <name type="common">Human hookworm</name>
    <dbReference type="NCBI Taxonomy" id="51031"/>
    <lineage>
        <taxon>Eukaryota</taxon>
        <taxon>Metazoa</taxon>
        <taxon>Ecdysozoa</taxon>
        <taxon>Nematoda</taxon>
        <taxon>Chromadorea</taxon>
        <taxon>Rhabditida</taxon>
        <taxon>Rhabditina</taxon>
        <taxon>Rhabditomorpha</taxon>
        <taxon>Strongyloidea</taxon>
        <taxon>Ancylostomatidae</taxon>
        <taxon>Bunostominae</taxon>
        <taxon>Necator</taxon>
    </lineage>
</organism>
<evidence type="ECO:0000256" key="2">
    <source>
        <dbReference type="SAM" id="Phobius"/>
    </source>
</evidence>
<proteinExistence type="predicted"/>
<feature type="transmembrane region" description="Helical" evidence="2">
    <location>
        <begin position="25"/>
        <end position="48"/>
    </location>
</feature>
<sequence>MLGYLVLLDVPFVLAFDWGDFHKVAVIFFSFFGPGVILGSVAVVAYFACVRSWYESFREEVRETHRSLHPWPPGSAKWQLQQFINDKAPPPVEQLNKTRPHIPRPPSAHPHHRAVISKKDLLSPGQLVSPMPESSAKNYFNDQENSSSPGLEASPGRLGQNDQTISL</sequence>
<feature type="region of interest" description="Disordered" evidence="1">
    <location>
        <begin position="126"/>
        <end position="167"/>
    </location>
</feature>
<keyword evidence="2" id="KW-1133">Transmembrane helix</keyword>
<comment type="caution">
    <text evidence="3">The sequence shown here is derived from an EMBL/GenBank/DDBJ whole genome shotgun (WGS) entry which is preliminary data.</text>
</comment>
<reference evidence="3 4" key="1">
    <citation type="submission" date="2023-08" db="EMBL/GenBank/DDBJ databases">
        <title>A Necator americanus chromosomal reference genome.</title>
        <authorList>
            <person name="Ilik V."/>
            <person name="Petrzelkova K.J."/>
            <person name="Pardy F."/>
            <person name="Fuh T."/>
            <person name="Niatou-Singa F.S."/>
            <person name="Gouil Q."/>
            <person name="Baker L."/>
            <person name="Ritchie M.E."/>
            <person name="Jex A.R."/>
            <person name="Gazzola D."/>
            <person name="Li H."/>
            <person name="Toshio Fujiwara R."/>
            <person name="Zhan B."/>
            <person name="Aroian R.V."/>
            <person name="Pafco B."/>
            <person name="Schwarz E.M."/>
        </authorList>
    </citation>
    <scope>NUCLEOTIDE SEQUENCE [LARGE SCALE GENOMIC DNA]</scope>
    <source>
        <strain evidence="3 4">Aroian</strain>
        <tissue evidence="3">Whole animal</tissue>
    </source>
</reference>
<evidence type="ECO:0000313" key="3">
    <source>
        <dbReference type="EMBL" id="KAK6750081.1"/>
    </source>
</evidence>
<accession>A0ABR1DHX9</accession>
<keyword evidence="2" id="KW-0472">Membrane</keyword>
<dbReference type="EMBL" id="JAVFWL010000004">
    <property type="protein sequence ID" value="KAK6750081.1"/>
    <property type="molecule type" value="Genomic_DNA"/>
</dbReference>
<name>A0ABR1DHX9_NECAM</name>
<protein>
    <submittedName>
        <fullName evidence="3">Uncharacterized protein</fullName>
    </submittedName>
</protein>
<evidence type="ECO:0000256" key="1">
    <source>
        <dbReference type="SAM" id="MobiDB-lite"/>
    </source>
</evidence>
<dbReference type="Proteomes" id="UP001303046">
    <property type="component" value="Unassembled WGS sequence"/>
</dbReference>
<keyword evidence="4" id="KW-1185">Reference proteome</keyword>
<feature type="compositionally biased region" description="Polar residues" evidence="1">
    <location>
        <begin position="135"/>
        <end position="149"/>
    </location>
</feature>
<feature type="region of interest" description="Disordered" evidence="1">
    <location>
        <begin position="88"/>
        <end position="114"/>
    </location>
</feature>
<gene>
    <name evidence="3" type="primary">Necator_chrIV.g15504</name>
    <name evidence="3" type="ORF">RB195_002209</name>
</gene>
<keyword evidence="2" id="KW-0812">Transmembrane</keyword>